<name>A0A9E7EAF1_9LILI</name>
<feature type="compositionally biased region" description="Basic and acidic residues" evidence="1">
    <location>
        <begin position="1"/>
        <end position="11"/>
    </location>
</feature>
<dbReference type="AlphaFoldDB" id="A0A9E7EAF1"/>
<keyword evidence="3" id="KW-1185">Reference proteome</keyword>
<sequence>MLQGLPKKESTSSDEDEDDNFKDSIGHKEKYFRYSKDFVFSPQSLNSLVLETCAVSLSSSFSLLPVSPPLPSFVLGHSSLPSVVGIQRQSLRIFPKEIGPDPSSKSRVSLHIVEQAI</sequence>
<feature type="region of interest" description="Disordered" evidence="1">
    <location>
        <begin position="1"/>
        <end position="22"/>
    </location>
</feature>
<protein>
    <submittedName>
        <fullName evidence="2">Uncharacterized protein</fullName>
    </submittedName>
</protein>
<gene>
    <name evidence="2" type="ORF">MUK42_35095</name>
</gene>
<accession>A0A9E7EAF1</accession>
<reference evidence="2" key="1">
    <citation type="submission" date="2022-05" db="EMBL/GenBank/DDBJ databases">
        <title>The Musa troglodytarum L. genome provides insights into the mechanism of non-climacteric behaviour and enrichment of carotenoids.</title>
        <authorList>
            <person name="Wang J."/>
        </authorList>
    </citation>
    <scope>NUCLEOTIDE SEQUENCE</scope>
    <source>
        <tissue evidence="2">Leaf</tissue>
    </source>
</reference>
<evidence type="ECO:0000256" key="1">
    <source>
        <dbReference type="SAM" id="MobiDB-lite"/>
    </source>
</evidence>
<dbReference type="Proteomes" id="UP001055439">
    <property type="component" value="Chromosome 1"/>
</dbReference>
<evidence type="ECO:0000313" key="2">
    <source>
        <dbReference type="EMBL" id="URD72927.1"/>
    </source>
</evidence>
<dbReference type="EMBL" id="CP097502">
    <property type="protein sequence ID" value="URD72927.1"/>
    <property type="molecule type" value="Genomic_DNA"/>
</dbReference>
<organism evidence="2 3">
    <name type="scientific">Musa troglodytarum</name>
    <name type="common">fe'i banana</name>
    <dbReference type="NCBI Taxonomy" id="320322"/>
    <lineage>
        <taxon>Eukaryota</taxon>
        <taxon>Viridiplantae</taxon>
        <taxon>Streptophyta</taxon>
        <taxon>Embryophyta</taxon>
        <taxon>Tracheophyta</taxon>
        <taxon>Spermatophyta</taxon>
        <taxon>Magnoliopsida</taxon>
        <taxon>Liliopsida</taxon>
        <taxon>Zingiberales</taxon>
        <taxon>Musaceae</taxon>
        <taxon>Musa</taxon>
    </lineage>
</organism>
<evidence type="ECO:0000313" key="3">
    <source>
        <dbReference type="Proteomes" id="UP001055439"/>
    </source>
</evidence>
<proteinExistence type="predicted"/>